<dbReference type="InterPro" id="IPR053178">
    <property type="entry name" value="Osmoadaptation_assoc"/>
</dbReference>
<accession>A0ABR0E7D9</accession>
<evidence type="ECO:0000313" key="1">
    <source>
        <dbReference type="EMBL" id="KAK4497008.1"/>
    </source>
</evidence>
<organism evidence="1 2">
    <name type="scientific">Zasmidium cellare</name>
    <name type="common">Wine cellar mold</name>
    <name type="synonym">Racodium cellare</name>
    <dbReference type="NCBI Taxonomy" id="395010"/>
    <lineage>
        <taxon>Eukaryota</taxon>
        <taxon>Fungi</taxon>
        <taxon>Dikarya</taxon>
        <taxon>Ascomycota</taxon>
        <taxon>Pezizomycotina</taxon>
        <taxon>Dothideomycetes</taxon>
        <taxon>Dothideomycetidae</taxon>
        <taxon>Mycosphaerellales</taxon>
        <taxon>Mycosphaerellaceae</taxon>
        <taxon>Zasmidium</taxon>
    </lineage>
</organism>
<name>A0ABR0E7D9_ZASCE</name>
<gene>
    <name evidence="1" type="ORF">PRZ48_011457</name>
</gene>
<protein>
    <submittedName>
        <fullName evidence="1">Uncharacterized protein</fullName>
    </submittedName>
</protein>
<dbReference type="PANTHER" id="PTHR38111">
    <property type="entry name" value="ZN(2)-C6 FUNGAL-TYPE DOMAIN-CONTAINING PROTEIN-RELATED"/>
    <property type="match status" value="1"/>
</dbReference>
<sequence length="491" mass="54817">MVGVAGRSKGCATCRRRKVKGYERYAVFLRKGLGGWEKRRPLEETRPSTKQIPKTLTQVLQYEGAESARASPLELKSIAVEAAPFLDYFLRDFICSPDPRTLKQDYIDPGAWIHGLKNVKGSGSLLHNILVAVSMVYCGKTRKDRALLNEGRIWYCRSLCQLHGTLSNDESSRKNEILFSTSVCMAYETIDPSDPKSSIGWLRHFVGMTKILEHRGPMSFGDAQSRDVLEDTRYMVMMSGLMRQRSSFLAGERWMTGPWASTGKNVRQQVADCGLLLGNVFEEMDEALNKSCPSNADNLATLLEKCLLLNKRLGTLELERQEPTVDGPFSTAEMCSSSGTAASSQSSIFEIASNLRLGVTILGIRLRIHEMVHTLALQMDVTGETSHQLPTRAQSKSLAVSTLDVVEQYLALDIGSIAKGRHVFALERAREHFTAGERELSQCDRLLSVVHVDDWDKDYKKNPAKGDAASEEVRERGDLDTWCVMVTSPRR</sequence>
<keyword evidence="2" id="KW-1185">Reference proteome</keyword>
<proteinExistence type="predicted"/>
<evidence type="ECO:0000313" key="2">
    <source>
        <dbReference type="Proteomes" id="UP001305779"/>
    </source>
</evidence>
<dbReference type="Proteomes" id="UP001305779">
    <property type="component" value="Unassembled WGS sequence"/>
</dbReference>
<dbReference type="PANTHER" id="PTHR38111:SF2">
    <property type="entry name" value="FINGER DOMAIN PROTEIN, PUTATIVE (AFU_ORTHOLOGUE AFUA_1G01560)-RELATED"/>
    <property type="match status" value="1"/>
</dbReference>
<dbReference type="EMBL" id="JAXOVC010000009">
    <property type="protein sequence ID" value="KAK4497008.1"/>
    <property type="molecule type" value="Genomic_DNA"/>
</dbReference>
<comment type="caution">
    <text evidence="1">The sequence shown here is derived from an EMBL/GenBank/DDBJ whole genome shotgun (WGS) entry which is preliminary data.</text>
</comment>
<reference evidence="1 2" key="1">
    <citation type="journal article" date="2023" name="G3 (Bethesda)">
        <title>A chromosome-level genome assembly of Zasmidium syzygii isolated from banana leaves.</title>
        <authorList>
            <person name="van Westerhoven A.C."/>
            <person name="Mehrabi R."/>
            <person name="Talebi R."/>
            <person name="Steentjes M.B.F."/>
            <person name="Corcolon B."/>
            <person name="Chong P.A."/>
            <person name="Kema G.H.J."/>
            <person name="Seidl M.F."/>
        </authorList>
    </citation>
    <scope>NUCLEOTIDE SEQUENCE [LARGE SCALE GENOMIC DNA]</scope>
    <source>
        <strain evidence="1 2">P124</strain>
    </source>
</reference>